<accession>A0A1K0IPL1</accession>
<sequence length="250" mass="27646">MKASRLHQAGLAVALWLGGRWLARCLRSRPVAQRRADVRNPAAVHDMLLHVLGHDLRAPNASLLAWLELRRTRDQADAELLAQVGSHARRSLRQIDDLNRLLRETRHAYRMRRIAMESLLDEALDRVWTLASEAGVRLERPAGRLPRLGGDQAMLAQTLEWLLTSAIDAAARGTALRVTCRGHAGGLALWLAFDPADDESAARLAQPGPALLCAQRVVACHGGVLVPLQPIGEAASQAGWYLWLRRRPRP</sequence>
<reference evidence="1" key="1">
    <citation type="submission" date="2016-09" db="EMBL/GenBank/DDBJ databases">
        <authorList>
            <person name="Capua I."/>
            <person name="De Benedictis P."/>
            <person name="Joannis T."/>
            <person name="Lombin L.H."/>
            <person name="Cattoli G."/>
        </authorList>
    </citation>
    <scope>NUCLEOTIDE SEQUENCE</scope>
    <source>
        <strain evidence="1">B9</strain>
    </source>
</reference>
<dbReference type="EMBL" id="FMSH01000115">
    <property type="protein sequence ID" value="SCU74792.1"/>
    <property type="molecule type" value="Genomic_DNA"/>
</dbReference>
<proteinExistence type="predicted"/>
<dbReference type="AlphaFoldDB" id="A0A1K0IPL1"/>
<organism evidence="1">
    <name type="scientific">Cupriavidus necator</name>
    <name type="common">Alcaligenes eutrophus</name>
    <name type="synonym">Ralstonia eutropha</name>
    <dbReference type="NCBI Taxonomy" id="106590"/>
    <lineage>
        <taxon>Bacteria</taxon>
        <taxon>Pseudomonadati</taxon>
        <taxon>Pseudomonadota</taxon>
        <taxon>Betaproteobacteria</taxon>
        <taxon>Burkholderiales</taxon>
        <taxon>Burkholderiaceae</taxon>
        <taxon>Cupriavidus</taxon>
    </lineage>
</organism>
<dbReference type="RefSeq" id="WP_340522555.1">
    <property type="nucleotide sequence ID" value="NZ_FMSH01000115.1"/>
</dbReference>
<gene>
    <name evidence="1" type="ORF">CNECB9_2010006</name>
</gene>
<dbReference type="SUPFAM" id="SSF55874">
    <property type="entry name" value="ATPase domain of HSP90 chaperone/DNA topoisomerase II/histidine kinase"/>
    <property type="match status" value="1"/>
</dbReference>
<protein>
    <recommendedName>
        <fullName evidence="2">Signal transduction histidine kinase</fullName>
    </recommendedName>
</protein>
<dbReference type="InterPro" id="IPR036890">
    <property type="entry name" value="HATPase_C_sf"/>
</dbReference>
<name>A0A1K0IPL1_CUPNE</name>
<evidence type="ECO:0000313" key="1">
    <source>
        <dbReference type="EMBL" id="SCU74792.1"/>
    </source>
</evidence>
<dbReference type="Gene3D" id="3.30.565.10">
    <property type="entry name" value="Histidine kinase-like ATPase, C-terminal domain"/>
    <property type="match status" value="1"/>
</dbReference>
<evidence type="ECO:0008006" key="2">
    <source>
        <dbReference type="Google" id="ProtNLM"/>
    </source>
</evidence>